<reference evidence="2 3" key="1">
    <citation type="submission" date="2013-12" db="EMBL/GenBank/DDBJ databases">
        <title>A Varibaculum cambriense genome reconstructed from a premature infant gut community with otherwise low bacterial novelty that shifts toward anaerobic metabolism during the third week of life.</title>
        <authorList>
            <person name="Brown C.T."/>
            <person name="Sharon I."/>
            <person name="Thomas B.C."/>
            <person name="Castelle C.J."/>
            <person name="Morowitz M.J."/>
            <person name="Banfield J.F."/>
        </authorList>
    </citation>
    <scope>NUCLEOTIDE SEQUENCE [LARGE SCALE GENOMIC DNA]</scope>
    <source>
        <strain evidence="3">DORA_12</strain>
    </source>
</reference>
<name>W1VM31_9ACTO</name>
<dbReference type="EMBL" id="AZLV01000220">
    <property type="protein sequence ID" value="ETJ06756.1"/>
    <property type="molecule type" value="Genomic_DNA"/>
</dbReference>
<evidence type="ECO:0000313" key="3">
    <source>
        <dbReference type="Proteomes" id="UP000018852"/>
    </source>
</evidence>
<gene>
    <name evidence="2" type="ORF">Q605_AUC00220G0001</name>
</gene>
<feature type="non-terminal residue" evidence="2">
    <location>
        <position position="1"/>
    </location>
</feature>
<dbReference type="AlphaFoldDB" id="W1VM31"/>
<evidence type="ECO:0000256" key="1">
    <source>
        <dbReference type="SAM" id="MobiDB-lite"/>
    </source>
</evidence>
<comment type="caution">
    <text evidence="2">The sequence shown here is derived from an EMBL/GenBank/DDBJ whole genome shotgun (WGS) entry which is preliminary data.</text>
</comment>
<organism evidence="2 3">
    <name type="scientific">Actinomyces urogenitalis DORA_12</name>
    <dbReference type="NCBI Taxonomy" id="1403939"/>
    <lineage>
        <taxon>Bacteria</taxon>
        <taxon>Bacillati</taxon>
        <taxon>Actinomycetota</taxon>
        <taxon>Actinomycetes</taxon>
        <taxon>Actinomycetales</taxon>
        <taxon>Actinomycetaceae</taxon>
        <taxon>Actinomyces</taxon>
    </lineage>
</organism>
<accession>W1VM31</accession>
<sequence length="27" mass="3128">DAFDEYVERQLASTRQMVASERSSQHS</sequence>
<feature type="region of interest" description="Disordered" evidence="1">
    <location>
        <begin position="1"/>
        <end position="27"/>
    </location>
</feature>
<protein>
    <submittedName>
        <fullName evidence="2">Uncharacterized protein</fullName>
    </submittedName>
</protein>
<dbReference type="Proteomes" id="UP000018852">
    <property type="component" value="Unassembled WGS sequence"/>
</dbReference>
<evidence type="ECO:0000313" key="2">
    <source>
        <dbReference type="EMBL" id="ETJ06756.1"/>
    </source>
</evidence>
<proteinExistence type="predicted"/>